<dbReference type="GO" id="GO:0003677">
    <property type="term" value="F:DNA binding"/>
    <property type="evidence" value="ECO:0007669"/>
    <property type="project" value="UniProtKB-UniRule"/>
</dbReference>
<dbReference type="SUPFAM" id="SSF46689">
    <property type="entry name" value="Homeodomain-like"/>
    <property type="match status" value="1"/>
</dbReference>
<feature type="DNA-binding region" description="H-T-H motif" evidence="4">
    <location>
        <begin position="36"/>
        <end position="55"/>
    </location>
</feature>
<feature type="domain" description="HTH tetR-type" evidence="5">
    <location>
        <begin position="13"/>
        <end position="73"/>
    </location>
</feature>
<dbReference type="Proteomes" id="UP000266016">
    <property type="component" value="Unassembled WGS sequence"/>
</dbReference>
<keyword evidence="1" id="KW-0805">Transcription regulation</keyword>
<dbReference type="Pfam" id="PF00440">
    <property type="entry name" value="TetR_N"/>
    <property type="match status" value="1"/>
</dbReference>
<evidence type="ECO:0000256" key="1">
    <source>
        <dbReference type="ARBA" id="ARBA00023015"/>
    </source>
</evidence>
<accession>A0A398AYX8</accession>
<dbReference type="PANTHER" id="PTHR47506">
    <property type="entry name" value="TRANSCRIPTIONAL REGULATORY PROTEIN"/>
    <property type="match status" value="1"/>
</dbReference>
<dbReference type="SUPFAM" id="SSF48498">
    <property type="entry name" value="Tetracyclin repressor-like, C-terminal domain"/>
    <property type="match status" value="1"/>
</dbReference>
<evidence type="ECO:0000313" key="6">
    <source>
        <dbReference type="EMBL" id="RID82817.1"/>
    </source>
</evidence>
<dbReference type="PRINTS" id="PR00455">
    <property type="entry name" value="HTHTETR"/>
</dbReference>
<evidence type="ECO:0000259" key="5">
    <source>
        <dbReference type="PROSITE" id="PS50977"/>
    </source>
</evidence>
<keyword evidence="7" id="KW-1185">Reference proteome</keyword>
<dbReference type="PANTHER" id="PTHR47506:SF1">
    <property type="entry name" value="HTH-TYPE TRANSCRIPTIONAL REGULATOR YJDC"/>
    <property type="match status" value="1"/>
</dbReference>
<keyword evidence="2 4" id="KW-0238">DNA-binding</keyword>
<name>A0A398AYX8_9BACI</name>
<sequence>MVQKMSNPTSHDNPSFQNILLATEELILEKGCRNTTLKDIIERTGLSKGAIYHYVASKDELFGLVFKSKIEHENEKFNQIVKHTMEGTPDAGPFEMVTQFFHSRQNLKDVGNIIFIYLLSQEDEKVKSILKSVYQYSKATSVQWIEIGQQHGVIPQNIDAEKMATLFMTFSYGLRVTQILSPSEGEQVATSDIFEFLSQTLS</sequence>
<dbReference type="PROSITE" id="PS50977">
    <property type="entry name" value="HTH_TETR_2"/>
    <property type="match status" value="1"/>
</dbReference>
<dbReference type="InterPro" id="IPR009057">
    <property type="entry name" value="Homeodomain-like_sf"/>
</dbReference>
<evidence type="ECO:0000313" key="7">
    <source>
        <dbReference type="Proteomes" id="UP000266016"/>
    </source>
</evidence>
<organism evidence="6 7">
    <name type="scientific">Peribacillus asahii</name>
    <dbReference type="NCBI Taxonomy" id="228899"/>
    <lineage>
        <taxon>Bacteria</taxon>
        <taxon>Bacillati</taxon>
        <taxon>Bacillota</taxon>
        <taxon>Bacilli</taxon>
        <taxon>Bacillales</taxon>
        <taxon>Bacillaceae</taxon>
        <taxon>Peribacillus</taxon>
    </lineage>
</organism>
<dbReference type="AlphaFoldDB" id="A0A398AYX8"/>
<reference evidence="6 7" key="1">
    <citation type="submission" date="2018-08" db="EMBL/GenBank/DDBJ databases">
        <title>Bacillus jemisoniae sp. nov., Bacillus chryseoplanitiae sp. nov., Bacillus resnikiae sp. nov., and Bacillus frankliniae sp. nov., isolated from Viking spacecraft and associated surfaces.</title>
        <authorList>
            <person name="Seuylemezian A."/>
            <person name="Vaishampayan P."/>
        </authorList>
    </citation>
    <scope>NUCLEOTIDE SEQUENCE [LARGE SCALE GENOMIC DNA]</scope>
    <source>
        <strain evidence="6 7">MA001</strain>
    </source>
</reference>
<protein>
    <submittedName>
        <fullName evidence="6">TetR/AcrR family transcriptional regulator</fullName>
    </submittedName>
</protein>
<dbReference type="InterPro" id="IPR036271">
    <property type="entry name" value="Tet_transcr_reg_TetR-rel_C_sf"/>
</dbReference>
<evidence type="ECO:0000256" key="3">
    <source>
        <dbReference type="ARBA" id="ARBA00023163"/>
    </source>
</evidence>
<proteinExistence type="predicted"/>
<evidence type="ECO:0000256" key="2">
    <source>
        <dbReference type="ARBA" id="ARBA00023125"/>
    </source>
</evidence>
<dbReference type="Gene3D" id="1.10.357.10">
    <property type="entry name" value="Tetracycline Repressor, domain 2"/>
    <property type="match status" value="1"/>
</dbReference>
<dbReference type="Gene3D" id="1.10.10.60">
    <property type="entry name" value="Homeodomain-like"/>
    <property type="match status" value="1"/>
</dbReference>
<comment type="caution">
    <text evidence="6">The sequence shown here is derived from an EMBL/GenBank/DDBJ whole genome shotgun (WGS) entry which is preliminary data.</text>
</comment>
<evidence type="ECO:0000256" key="4">
    <source>
        <dbReference type="PROSITE-ProRule" id="PRU00335"/>
    </source>
</evidence>
<keyword evidence="3" id="KW-0804">Transcription</keyword>
<dbReference type="InterPro" id="IPR001647">
    <property type="entry name" value="HTH_TetR"/>
</dbReference>
<dbReference type="EMBL" id="QWVS01000042">
    <property type="protein sequence ID" value="RID82817.1"/>
    <property type="molecule type" value="Genomic_DNA"/>
</dbReference>
<gene>
    <name evidence="6" type="ORF">D1953_17390</name>
</gene>